<dbReference type="InterPro" id="IPR036390">
    <property type="entry name" value="WH_DNA-bd_sf"/>
</dbReference>
<dbReference type="SUPFAM" id="SSF46785">
    <property type="entry name" value="Winged helix' DNA-binding domain"/>
    <property type="match status" value="1"/>
</dbReference>
<evidence type="ECO:0000313" key="6">
    <source>
        <dbReference type="Proteomes" id="UP000243426"/>
    </source>
</evidence>
<dbReference type="STRING" id="797277.SAMN05216198_0720"/>
<protein>
    <submittedName>
        <fullName evidence="5">MarR family transcriptional regulator, transcriptional regulator for hemolysin</fullName>
    </submittedName>
</protein>
<dbReference type="Gene3D" id="1.10.10.10">
    <property type="entry name" value="Winged helix-like DNA-binding domain superfamily/Winged helix DNA-binding domain"/>
    <property type="match status" value="1"/>
</dbReference>
<dbReference type="GO" id="GO:0003677">
    <property type="term" value="F:DNA binding"/>
    <property type="evidence" value="ECO:0007669"/>
    <property type="project" value="UniProtKB-KW"/>
</dbReference>
<dbReference type="PANTHER" id="PTHR33164">
    <property type="entry name" value="TRANSCRIPTIONAL REGULATOR, MARR FAMILY"/>
    <property type="match status" value="1"/>
</dbReference>
<dbReference type="Proteomes" id="UP000243426">
    <property type="component" value="Chromosome I"/>
</dbReference>
<reference evidence="6" key="1">
    <citation type="submission" date="2016-10" db="EMBL/GenBank/DDBJ databases">
        <authorList>
            <person name="Varghese N."/>
            <person name="Submissions S."/>
        </authorList>
    </citation>
    <scope>NUCLEOTIDE SEQUENCE [LARGE SCALE GENOMIC DNA]</scope>
    <source>
        <strain evidence="6">2SM5</strain>
    </source>
</reference>
<evidence type="ECO:0000256" key="2">
    <source>
        <dbReference type="ARBA" id="ARBA00023125"/>
    </source>
</evidence>
<dbReference type="PANTHER" id="PTHR33164:SF64">
    <property type="entry name" value="TRANSCRIPTIONAL REGULATOR SLYA"/>
    <property type="match status" value="1"/>
</dbReference>
<feature type="domain" description="HTH marR-type" evidence="4">
    <location>
        <begin position="7"/>
        <end position="140"/>
    </location>
</feature>
<dbReference type="PROSITE" id="PS50995">
    <property type="entry name" value="HTH_MARR_2"/>
    <property type="match status" value="1"/>
</dbReference>
<sequence length="153" mass="16434">MASAAALYALTNAIQPVLRAWGQAANIALADSGLAPPLAKALLLACRLGDGIQQSVLAEEIGVNPGALVRTLDQAEAAGLLQRREVPHNRRARAIYVLAEGRRIALHMEAALEALRAELFEGLSESEVVSATRVLRLLEQGSIDYHQHARSRK</sequence>
<evidence type="ECO:0000259" key="4">
    <source>
        <dbReference type="PROSITE" id="PS50995"/>
    </source>
</evidence>
<organism evidence="5 6">
    <name type="scientific">Halopseudomonas litoralis</name>
    <dbReference type="NCBI Taxonomy" id="797277"/>
    <lineage>
        <taxon>Bacteria</taxon>
        <taxon>Pseudomonadati</taxon>
        <taxon>Pseudomonadota</taxon>
        <taxon>Gammaproteobacteria</taxon>
        <taxon>Pseudomonadales</taxon>
        <taxon>Pseudomonadaceae</taxon>
        <taxon>Halopseudomonas</taxon>
    </lineage>
</organism>
<evidence type="ECO:0000256" key="3">
    <source>
        <dbReference type="ARBA" id="ARBA00023163"/>
    </source>
</evidence>
<evidence type="ECO:0000313" key="5">
    <source>
        <dbReference type="EMBL" id="SDR90014.1"/>
    </source>
</evidence>
<gene>
    <name evidence="5" type="ORF">SAMN05216198_0720</name>
</gene>
<accession>A0A1H1MTC9</accession>
<dbReference type="Pfam" id="PF12802">
    <property type="entry name" value="MarR_2"/>
    <property type="match status" value="1"/>
</dbReference>
<dbReference type="AlphaFoldDB" id="A0A1H1MTC9"/>
<dbReference type="InterPro" id="IPR036388">
    <property type="entry name" value="WH-like_DNA-bd_sf"/>
</dbReference>
<keyword evidence="2" id="KW-0238">DNA-binding</keyword>
<evidence type="ECO:0000256" key="1">
    <source>
        <dbReference type="ARBA" id="ARBA00023015"/>
    </source>
</evidence>
<keyword evidence="3" id="KW-0804">Transcription</keyword>
<keyword evidence="1" id="KW-0805">Transcription regulation</keyword>
<name>A0A1H1MTC9_9GAMM</name>
<dbReference type="InterPro" id="IPR039422">
    <property type="entry name" value="MarR/SlyA-like"/>
</dbReference>
<dbReference type="RefSeq" id="WP_172828664.1">
    <property type="nucleotide sequence ID" value="NZ_LT629748.1"/>
</dbReference>
<dbReference type="GO" id="GO:0006950">
    <property type="term" value="P:response to stress"/>
    <property type="evidence" value="ECO:0007669"/>
    <property type="project" value="TreeGrafter"/>
</dbReference>
<dbReference type="GO" id="GO:0003700">
    <property type="term" value="F:DNA-binding transcription factor activity"/>
    <property type="evidence" value="ECO:0007669"/>
    <property type="project" value="InterPro"/>
</dbReference>
<dbReference type="EMBL" id="LT629748">
    <property type="protein sequence ID" value="SDR90014.1"/>
    <property type="molecule type" value="Genomic_DNA"/>
</dbReference>
<dbReference type="InterPro" id="IPR000835">
    <property type="entry name" value="HTH_MarR-typ"/>
</dbReference>
<keyword evidence="6" id="KW-1185">Reference proteome</keyword>
<dbReference type="SMART" id="SM00347">
    <property type="entry name" value="HTH_MARR"/>
    <property type="match status" value="1"/>
</dbReference>
<proteinExistence type="predicted"/>
<dbReference type="PRINTS" id="PR00598">
    <property type="entry name" value="HTHMARR"/>
</dbReference>